<name>A0ABY7BA51_9PSEU</name>
<evidence type="ECO:0000313" key="2">
    <source>
        <dbReference type="Proteomes" id="UP001163203"/>
    </source>
</evidence>
<reference evidence="1" key="1">
    <citation type="submission" date="2022-11" db="EMBL/GenBank/DDBJ databases">
        <authorList>
            <person name="Mo P."/>
        </authorList>
    </citation>
    <scope>NUCLEOTIDE SEQUENCE</scope>
    <source>
        <strain evidence="1">HUAS 11-8</strain>
    </source>
</reference>
<keyword evidence="2" id="KW-1185">Reference proteome</keyword>
<dbReference type="Gene3D" id="3.40.190.10">
    <property type="entry name" value="Periplasmic binding protein-like II"/>
    <property type="match status" value="2"/>
</dbReference>
<gene>
    <name evidence="1" type="ORF">ORV05_13960</name>
</gene>
<protein>
    <submittedName>
        <fullName evidence="1">Transporter substrate-binding domain-containing protein</fullName>
    </submittedName>
</protein>
<dbReference type="RefSeq" id="WP_268758911.1">
    <property type="nucleotide sequence ID" value="NZ_CP113836.1"/>
</dbReference>
<dbReference type="SUPFAM" id="SSF53850">
    <property type="entry name" value="Periplasmic binding protein-like II"/>
    <property type="match status" value="1"/>
</dbReference>
<proteinExistence type="predicted"/>
<evidence type="ECO:0000313" key="1">
    <source>
        <dbReference type="EMBL" id="WAL68819.1"/>
    </source>
</evidence>
<sequence>MSRRQVRVRAASRSGRTVAVDTGTNQEKILLEWQNKLRAEGKNLEVRNFANKNSTYLALASGRIDAYFSPNPGIAYHVTQTAKTPNPTRKAGAYSGAGATLQGLIAATTKKDDGVVQPLTDAINYLIHHGQYTQWLAAWNLSEEAVQTSLVNPPGLPANNS</sequence>
<accession>A0ABY7BA51</accession>
<dbReference type="EMBL" id="CP113836">
    <property type="protein sequence ID" value="WAL68819.1"/>
    <property type="molecule type" value="Genomic_DNA"/>
</dbReference>
<dbReference type="Proteomes" id="UP001163203">
    <property type="component" value="Chromosome"/>
</dbReference>
<organism evidence="1 2">
    <name type="scientific">Amycolatopsis cynarae</name>
    <dbReference type="NCBI Taxonomy" id="2995223"/>
    <lineage>
        <taxon>Bacteria</taxon>
        <taxon>Bacillati</taxon>
        <taxon>Actinomycetota</taxon>
        <taxon>Actinomycetes</taxon>
        <taxon>Pseudonocardiales</taxon>
        <taxon>Pseudonocardiaceae</taxon>
        <taxon>Amycolatopsis</taxon>
    </lineage>
</organism>